<feature type="domain" description="Aldehyde dehydrogenase" evidence="4">
    <location>
        <begin position="35"/>
        <end position="496"/>
    </location>
</feature>
<organism evidence="5 6">
    <name type="scientific">Thalassotalea fonticola</name>
    <dbReference type="NCBI Taxonomy" id="3065649"/>
    <lineage>
        <taxon>Bacteria</taxon>
        <taxon>Pseudomonadati</taxon>
        <taxon>Pseudomonadota</taxon>
        <taxon>Gammaproteobacteria</taxon>
        <taxon>Alteromonadales</taxon>
        <taxon>Colwelliaceae</taxon>
        <taxon>Thalassotalea</taxon>
    </lineage>
</organism>
<dbReference type="InterPro" id="IPR016162">
    <property type="entry name" value="Ald_DH_N"/>
</dbReference>
<evidence type="ECO:0000256" key="3">
    <source>
        <dbReference type="RuleBase" id="RU003345"/>
    </source>
</evidence>
<dbReference type="PROSITE" id="PS00687">
    <property type="entry name" value="ALDEHYDE_DEHYDR_GLU"/>
    <property type="match status" value="1"/>
</dbReference>
<evidence type="ECO:0000256" key="1">
    <source>
        <dbReference type="ARBA" id="ARBA00023002"/>
    </source>
</evidence>
<comment type="similarity">
    <text evidence="3">Belongs to the aldehyde dehydrogenase family.</text>
</comment>
<dbReference type="InterPro" id="IPR016160">
    <property type="entry name" value="Ald_DH_CS_CYS"/>
</dbReference>
<evidence type="ECO:0000256" key="2">
    <source>
        <dbReference type="PROSITE-ProRule" id="PRU10007"/>
    </source>
</evidence>
<dbReference type="InterPro" id="IPR016163">
    <property type="entry name" value="Ald_DH_C"/>
</dbReference>
<proteinExistence type="inferred from homology"/>
<dbReference type="Pfam" id="PF00171">
    <property type="entry name" value="Aldedh"/>
    <property type="match status" value="1"/>
</dbReference>
<evidence type="ECO:0000259" key="4">
    <source>
        <dbReference type="Pfam" id="PF00171"/>
    </source>
</evidence>
<dbReference type="PANTHER" id="PTHR11699">
    <property type="entry name" value="ALDEHYDE DEHYDROGENASE-RELATED"/>
    <property type="match status" value="1"/>
</dbReference>
<dbReference type="SUPFAM" id="SSF53720">
    <property type="entry name" value="ALDH-like"/>
    <property type="match status" value="1"/>
</dbReference>
<keyword evidence="1 3" id="KW-0560">Oxidoreductase</keyword>
<dbReference type="InterPro" id="IPR029510">
    <property type="entry name" value="Ald_DH_CS_GLU"/>
</dbReference>
<dbReference type="Gene3D" id="3.40.605.10">
    <property type="entry name" value="Aldehyde Dehydrogenase, Chain A, domain 1"/>
    <property type="match status" value="1"/>
</dbReference>
<name>A0ABZ0GLW5_9GAMM</name>
<evidence type="ECO:0000313" key="5">
    <source>
        <dbReference type="EMBL" id="WOH36826.1"/>
    </source>
</evidence>
<dbReference type="RefSeq" id="WP_348395638.1">
    <property type="nucleotide sequence ID" value="NZ_CP136600.1"/>
</dbReference>
<protein>
    <submittedName>
        <fullName evidence="5">Aldehyde dehydrogenase family protein</fullName>
    </submittedName>
</protein>
<dbReference type="Gene3D" id="3.40.309.10">
    <property type="entry name" value="Aldehyde Dehydrogenase, Chain A, domain 2"/>
    <property type="match status" value="1"/>
</dbReference>
<dbReference type="EMBL" id="CP136600">
    <property type="protein sequence ID" value="WOH36826.1"/>
    <property type="molecule type" value="Genomic_DNA"/>
</dbReference>
<accession>A0ABZ0GLW5</accession>
<dbReference type="PROSITE" id="PS00070">
    <property type="entry name" value="ALDEHYDE_DEHYDR_CYS"/>
    <property type="match status" value="1"/>
</dbReference>
<gene>
    <name evidence="5" type="ORF">RI844_15825</name>
</gene>
<sequence>MDIKVTELLAKYNATQDTKDFLNSDLGMYINGQFTQGHSVENIAVIEPSTGQLLAQITEGTSEDINDAVTAAQHALCGEWSNYKPREREQVMHKLAALIRANLQTIAELESLDSGKAISGCKAVDIAGSANVWEYFAGWATKIQGSTRSTSMPGNYFSYTQKEPVGVVGAIVPWNWPFAMATWKLAAPLAAGCTVVLKPAELTSLSMLYFMTLCEQAGLPKGVINIVTGKGSTIGNALTQHPGIAKVSFTGSTDVGKLVGKNIADGVKHVTLELGGKSPMIAFNDADTNALANGTLGSIYFNAGQVCSAGSRLYVQRGIYDEVIEKIKAVAEGIKLGTSLDPQTQMGPVISATQQQRIMDYIDIGKQEGARLVTGGYSLNENGFFIKPTLFADTNNSMRIVQEEIFGPVLVVIPFDNEAEVIHLANDNVYGLAASIWTQDISRAHRIIPQLKAGSVWVNIHDPGDPSMPFGGVKLSGVGKDLGPEQLELYLETKSVWIKIGNQNDE</sequence>
<dbReference type="InterPro" id="IPR015590">
    <property type="entry name" value="Aldehyde_DH_dom"/>
</dbReference>
<feature type="active site" evidence="2">
    <location>
        <position position="273"/>
    </location>
</feature>
<keyword evidence="6" id="KW-1185">Reference proteome</keyword>
<dbReference type="Proteomes" id="UP001301442">
    <property type="component" value="Chromosome"/>
</dbReference>
<reference evidence="5 6" key="1">
    <citation type="submission" date="2023-09" db="EMBL/GenBank/DDBJ databases">
        <authorList>
            <person name="Qi X."/>
        </authorList>
    </citation>
    <scope>NUCLEOTIDE SEQUENCE [LARGE SCALE GENOMIC DNA]</scope>
    <source>
        <strain evidence="5 6">S1-1</strain>
    </source>
</reference>
<evidence type="ECO:0000313" key="6">
    <source>
        <dbReference type="Proteomes" id="UP001301442"/>
    </source>
</evidence>
<dbReference type="InterPro" id="IPR016161">
    <property type="entry name" value="Ald_DH/histidinol_DH"/>
</dbReference>